<comment type="caution">
    <text evidence="1">The sequence shown here is derived from an EMBL/GenBank/DDBJ whole genome shotgun (WGS) entry which is preliminary data.</text>
</comment>
<protein>
    <submittedName>
        <fullName evidence="1">Uncharacterized protein</fullName>
    </submittedName>
</protein>
<evidence type="ECO:0000313" key="2">
    <source>
        <dbReference type="Proteomes" id="UP001318860"/>
    </source>
</evidence>
<sequence length="249" mass="27928">MLVLESLLGKALHSKDNMQETTDESDETLSLCDLPLYSDQSEEDLSAESQGSSSISSSEQDYFEFFSQELSPTTTGFPPESIIFCGKLIPYKKTESSLEKDSSKLVHESKKQTNIKKKRGWGLFRWKFSLSKNSKKGTTLMHKDQSGKKMYNSNKHEKGHDLPVHKMSILTSSSSGKARWYLFLFGISRFSSEVELSDIKNRQSRRHLPAPPTLNGGSGLSRLIRVLSCGGNHHPNTMVVPSTTFTLQK</sequence>
<dbReference type="PANTHER" id="PTHR34130">
    <property type="entry name" value="OS08G0243800 PROTEIN"/>
    <property type="match status" value="1"/>
</dbReference>
<accession>A0ABR0VLE8</accession>
<dbReference type="EMBL" id="JABTTQ020001056">
    <property type="protein sequence ID" value="KAK6136040.1"/>
    <property type="molecule type" value="Genomic_DNA"/>
</dbReference>
<gene>
    <name evidence="1" type="ORF">DH2020_030206</name>
</gene>
<keyword evidence="2" id="KW-1185">Reference proteome</keyword>
<reference evidence="1 2" key="1">
    <citation type="journal article" date="2021" name="Comput. Struct. Biotechnol. J.">
        <title>De novo genome assembly of the potent medicinal plant Rehmannia glutinosa using nanopore technology.</title>
        <authorList>
            <person name="Ma L."/>
            <person name="Dong C."/>
            <person name="Song C."/>
            <person name="Wang X."/>
            <person name="Zheng X."/>
            <person name="Niu Y."/>
            <person name="Chen S."/>
            <person name="Feng W."/>
        </authorList>
    </citation>
    <scope>NUCLEOTIDE SEQUENCE [LARGE SCALE GENOMIC DNA]</scope>
    <source>
        <strain evidence="1">DH-2019</strain>
    </source>
</reference>
<dbReference type="PANTHER" id="PTHR34130:SF3">
    <property type="entry name" value="DUF1645 FAMILY PROTEIN"/>
    <property type="match status" value="1"/>
</dbReference>
<name>A0ABR0VLE8_REHGL</name>
<organism evidence="1 2">
    <name type="scientific">Rehmannia glutinosa</name>
    <name type="common">Chinese foxglove</name>
    <dbReference type="NCBI Taxonomy" id="99300"/>
    <lineage>
        <taxon>Eukaryota</taxon>
        <taxon>Viridiplantae</taxon>
        <taxon>Streptophyta</taxon>
        <taxon>Embryophyta</taxon>
        <taxon>Tracheophyta</taxon>
        <taxon>Spermatophyta</taxon>
        <taxon>Magnoliopsida</taxon>
        <taxon>eudicotyledons</taxon>
        <taxon>Gunneridae</taxon>
        <taxon>Pentapetalae</taxon>
        <taxon>asterids</taxon>
        <taxon>lamiids</taxon>
        <taxon>Lamiales</taxon>
        <taxon>Orobanchaceae</taxon>
        <taxon>Rehmannieae</taxon>
        <taxon>Rehmannia</taxon>
    </lineage>
</organism>
<evidence type="ECO:0000313" key="1">
    <source>
        <dbReference type="EMBL" id="KAK6136040.1"/>
    </source>
</evidence>
<proteinExistence type="predicted"/>
<dbReference type="Proteomes" id="UP001318860">
    <property type="component" value="Unassembled WGS sequence"/>
</dbReference>